<dbReference type="EMBL" id="CP016023">
    <property type="protein sequence ID" value="ANJ75588.1"/>
    <property type="molecule type" value="Genomic_DNA"/>
</dbReference>
<name>A0A192A5G7_9RALS</name>
<evidence type="ECO:0000313" key="3">
    <source>
        <dbReference type="Proteomes" id="UP000078572"/>
    </source>
</evidence>
<sequence>MLHVLAHFIAHFALVILGGLWTMVIRTPRTIEAANGNGHGRMPYWLHIRNEEAFVRESRTLNAQWRWPTFARWREQGPKL</sequence>
<evidence type="ECO:0000256" key="1">
    <source>
        <dbReference type="SAM" id="Phobius"/>
    </source>
</evidence>
<dbReference type="RefSeq" id="WP_064808269.1">
    <property type="nucleotide sequence ID" value="NZ_CP192500.1"/>
</dbReference>
<keyword evidence="3" id="KW-1185">Reference proteome</keyword>
<feature type="transmembrane region" description="Helical" evidence="1">
    <location>
        <begin position="6"/>
        <end position="25"/>
    </location>
</feature>
<keyword evidence="1" id="KW-0812">Transmembrane</keyword>
<accession>A0A192A5G7</accession>
<protein>
    <submittedName>
        <fullName evidence="2">Uncharacterized protein</fullName>
    </submittedName>
</protein>
<dbReference type="Proteomes" id="UP000078572">
    <property type="component" value="Chromosome 2"/>
</dbReference>
<proteinExistence type="predicted"/>
<dbReference type="AlphaFoldDB" id="A0A192A5G7"/>
<gene>
    <name evidence="2" type="ORF">A9Y76_24160</name>
</gene>
<evidence type="ECO:0000313" key="2">
    <source>
        <dbReference type="EMBL" id="ANJ75588.1"/>
    </source>
</evidence>
<keyword evidence="1" id="KW-1133">Transmembrane helix</keyword>
<organism evidence="2 3">
    <name type="scientific">Ralstonia insidiosa</name>
    <dbReference type="NCBI Taxonomy" id="190721"/>
    <lineage>
        <taxon>Bacteria</taxon>
        <taxon>Pseudomonadati</taxon>
        <taxon>Pseudomonadota</taxon>
        <taxon>Betaproteobacteria</taxon>
        <taxon>Burkholderiales</taxon>
        <taxon>Burkholderiaceae</taxon>
        <taxon>Ralstonia</taxon>
    </lineage>
</organism>
<reference evidence="3" key="1">
    <citation type="submission" date="2016-06" db="EMBL/GenBank/DDBJ databases">
        <authorList>
            <person name="Xu Y."/>
            <person name="Nagy A."/>
            <person name="Yan X."/>
            <person name="Kim S.W."/>
            <person name="Haley B."/>
            <person name="Liu N.T."/>
            <person name="Nou X."/>
        </authorList>
    </citation>
    <scope>NUCLEOTIDE SEQUENCE [LARGE SCALE GENOMIC DNA]</scope>
    <source>
        <strain evidence="3">ATCC 49129</strain>
    </source>
</reference>
<keyword evidence="1" id="KW-0472">Membrane</keyword>